<comment type="subcellular location">
    <subcellularLocation>
        <location evidence="1">Cell envelope</location>
    </subcellularLocation>
</comment>
<organism evidence="5 6">
    <name type="scientific">Richelia sinica FACHB-800</name>
    <dbReference type="NCBI Taxonomy" id="1357546"/>
    <lineage>
        <taxon>Bacteria</taxon>
        <taxon>Bacillati</taxon>
        <taxon>Cyanobacteriota</taxon>
        <taxon>Cyanophyceae</taxon>
        <taxon>Nostocales</taxon>
        <taxon>Nostocaceae</taxon>
        <taxon>Richelia</taxon>
    </lineage>
</organism>
<evidence type="ECO:0000313" key="6">
    <source>
        <dbReference type="Proteomes" id="UP000683511"/>
    </source>
</evidence>
<evidence type="ECO:0000256" key="1">
    <source>
        <dbReference type="ARBA" id="ARBA00004196"/>
    </source>
</evidence>
<dbReference type="KEGG" id="rsin:B6N60_00957"/>
<keyword evidence="2 3" id="KW-0175">Coiled coil</keyword>
<dbReference type="GO" id="GO:0030313">
    <property type="term" value="C:cell envelope"/>
    <property type="evidence" value="ECO:0007669"/>
    <property type="project" value="UniProtKB-SubCell"/>
</dbReference>
<reference evidence="5" key="1">
    <citation type="submission" date="2017-04" db="EMBL/GenBank/DDBJ databases">
        <title>Genome deletions in a multicellular cyanobacterial endosymbiont for morphological adaptation in marine diatoms.</title>
        <authorList>
            <person name="Wang Y."/>
            <person name="Gao H."/>
            <person name="Li R."/>
            <person name="Xu X."/>
        </authorList>
    </citation>
    <scope>NUCLEOTIDE SEQUENCE</scope>
    <source>
        <strain evidence="5">FACHB 800</strain>
    </source>
</reference>
<gene>
    <name evidence="5" type="ORF">B6N60_00957</name>
</gene>
<dbReference type="PANTHER" id="PTHR32347">
    <property type="entry name" value="EFFLUX SYSTEM COMPONENT YKNX-RELATED"/>
    <property type="match status" value="1"/>
</dbReference>
<protein>
    <submittedName>
        <fullName evidence="5">Secretion protein HlyD</fullName>
    </submittedName>
</protein>
<accession>A0A975Y3M2</accession>
<dbReference type="Gene3D" id="2.40.50.100">
    <property type="match status" value="1"/>
</dbReference>
<proteinExistence type="predicted"/>
<feature type="transmembrane region" description="Helical" evidence="4">
    <location>
        <begin position="20"/>
        <end position="39"/>
    </location>
</feature>
<dbReference type="InterPro" id="IPR014315">
    <property type="entry name" value="ABC_heterocyst_DevB"/>
</dbReference>
<feature type="coiled-coil region" evidence="3">
    <location>
        <begin position="207"/>
        <end position="270"/>
    </location>
</feature>
<dbReference type="PRINTS" id="PR01490">
    <property type="entry name" value="RTXTOXIND"/>
</dbReference>
<dbReference type="Proteomes" id="UP000683511">
    <property type="component" value="Chromosome"/>
</dbReference>
<dbReference type="PANTHER" id="PTHR32347:SF27">
    <property type="entry name" value="RND EFFLUX PUMP MEMBRANE FUSION PROTEIN BARREL-SANDWICH DOMAIN-CONTAINING PROTEIN"/>
    <property type="match status" value="1"/>
</dbReference>
<keyword evidence="4" id="KW-0812">Transmembrane</keyword>
<dbReference type="SUPFAM" id="SSF111369">
    <property type="entry name" value="HlyD-like secretion proteins"/>
    <property type="match status" value="1"/>
</dbReference>
<dbReference type="Gene3D" id="1.10.287.470">
    <property type="entry name" value="Helix hairpin bin"/>
    <property type="match status" value="1"/>
</dbReference>
<name>A0A975Y3M2_9NOST</name>
<dbReference type="EMBL" id="CP021056">
    <property type="protein sequence ID" value="QXE22275.1"/>
    <property type="molecule type" value="Genomic_DNA"/>
</dbReference>
<dbReference type="InterPro" id="IPR050465">
    <property type="entry name" value="UPF0194_transport"/>
</dbReference>
<dbReference type="RefSeq" id="WP_190604215.1">
    <property type="nucleotide sequence ID" value="NZ_CP021056.1"/>
</dbReference>
<evidence type="ECO:0000313" key="5">
    <source>
        <dbReference type="EMBL" id="QXE22275.1"/>
    </source>
</evidence>
<keyword evidence="4" id="KW-1133">Transmembrane helix</keyword>
<dbReference type="NCBIfam" id="TIGR02971">
    <property type="entry name" value="heterocyst_DevB"/>
    <property type="match status" value="1"/>
</dbReference>
<evidence type="ECO:0000256" key="2">
    <source>
        <dbReference type="ARBA" id="ARBA00023054"/>
    </source>
</evidence>
<evidence type="ECO:0000256" key="3">
    <source>
        <dbReference type="SAM" id="Coils"/>
    </source>
</evidence>
<sequence length="398" mass="43687">MQNHKLQSSFLSSKSLRLPISIALIASLTVFGISVVTIVRFRDVSNQKVSEPIEMMPEIKTVTALGKIEPQGEVIKVAAAASSEGSRVEKLMVQEGDRVKIGQVIAILDSRDRLAATLQEAEEEVKVAQANLEKILAGAKQGKVAAQKAAIDRIMAESQGEIETQTANIARFKAELLNAQIQDKRYQKLYAEGAISSAQRDSQRLILETAQINLNSAQAQLKQIHRTNKQKLKQAAANLQEITEIRTVDVAAAEAEVRRTQAAVKTAQTNLQQAYVRSPQSGQVFEINTHPGELITNDGIADIGQTSQMYVVAEIYESDITKIRSGQQVKVFSDVLPEELQGTVEKIGLQVKRQNLLATDPSSNIDNRVVKVKIRLDQTASQKAAKFTNMQVKVVIEI</sequence>
<dbReference type="AlphaFoldDB" id="A0A975Y3M2"/>
<evidence type="ECO:0000256" key="4">
    <source>
        <dbReference type="SAM" id="Phobius"/>
    </source>
</evidence>
<dbReference type="Gene3D" id="2.40.30.170">
    <property type="match status" value="1"/>
</dbReference>
<keyword evidence="6" id="KW-1185">Reference proteome</keyword>
<feature type="coiled-coil region" evidence="3">
    <location>
        <begin position="104"/>
        <end position="182"/>
    </location>
</feature>
<keyword evidence="4" id="KW-0472">Membrane</keyword>